<dbReference type="Proteomes" id="UP000373449">
    <property type="component" value="Unassembled WGS sequence"/>
</dbReference>
<organism evidence="1 2">
    <name type="scientific">Budvicia aquatica</name>
    <dbReference type="NCBI Taxonomy" id="82979"/>
    <lineage>
        <taxon>Bacteria</taxon>
        <taxon>Pseudomonadati</taxon>
        <taxon>Pseudomonadota</taxon>
        <taxon>Gammaproteobacteria</taxon>
        <taxon>Enterobacterales</taxon>
        <taxon>Budviciaceae</taxon>
        <taxon>Budvicia</taxon>
    </lineage>
</organism>
<evidence type="ECO:0000313" key="2">
    <source>
        <dbReference type="Proteomes" id="UP000373449"/>
    </source>
</evidence>
<dbReference type="AlphaFoldDB" id="A0A484ZSL2"/>
<sequence>MTSVNITTTAEMVKTAPNAKFLWRFLAIKRSDLKSVPCRQSVEAHTEKEARKILAPHYILSFAARLPVRGVSHA</sequence>
<dbReference type="RefSeq" id="WP_227659958.1">
    <property type="nucleotide sequence ID" value="NZ_CAADJA010000002.1"/>
</dbReference>
<dbReference type="EMBL" id="CAADJA010000002">
    <property type="protein sequence ID" value="VFS51275.1"/>
    <property type="molecule type" value="Genomic_DNA"/>
</dbReference>
<dbReference type="NCBIfam" id="NF033153">
    <property type="entry name" value="phage_ICD_like"/>
    <property type="match status" value="1"/>
</dbReference>
<gene>
    <name evidence="1" type="ORF">NCTC12282_04934</name>
</gene>
<evidence type="ECO:0008006" key="3">
    <source>
        <dbReference type="Google" id="ProtNLM"/>
    </source>
</evidence>
<accession>A0A484ZSL2</accession>
<protein>
    <recommendedName>
        <fullName evidence="3">Host cell division inhibitor Icd-like protein</fullName>
    </recommendedName>
</protein>
<reference evidence="1 2" key="1">
    <citation type="submission" date="2019-03" db="EMBL/GenBank/DDBJ databases">
        <authorList>
            <consortium name="Pathogen Informatics"/>
        </authorList>
    </citation>
    <scope>NUCLEOTIDE SEQUENCE [LARGE SCALE GENOMIC DNA]</scope>
    <source>
        <strain evidence="1 2">NCTC12282</strain>
    </source>
</reference>
<name>A0A484ZSL2_9GAMM</name>
<proteinExistence type="predicted"/>
<evidence type="ECO:0000313" key="1">
    <source>
        <dbReference type="EMBL" id="VFS51275.1"/>
    </source>
</evidence>